<evidence type="ECO:0000256" key="1">
    <source>
        <dbReference type="SAM" id="MobiDB-lite"/>
    </source>
</evidence>
<feature type="compositionally biased region" description="Acidic residues" evidence="1">
    <location>
        <begin position="314"/>
        <end position="324"/>
    </location>
</feature>
<feature type="compositionally biased region" description="Polar residues" evidence="1">
    <location>
        <begin position="356"/>
        <end position="368"/>
    </location>
</feature>
<reference evidence="2" key="1">
    <citation type="submission" date="2020-05" db="UniProtKB">
        <authorList>
            <consortium name="EnsemblMetazoa"/>
        </authorList>
    </citation>
    <scope>IDENTIFICATION</scope>
    <source>
        <strain evidence="2">TTRI</strain>
    </source>
</reference>
<keyword evidence="3" id="KW-1185">Reference proteome</keyword>
<dbReference type="SUPFAM" id="SSF48403">
    <property type="entry name" value="Ankyrin repeat"/>
    <property type="match status" value="1"/>
</dbReference>
<accession>A0A1A9VJI7</accession>
<proteinExistence type="predicted"/>
<dbReference type="VEuPathDB" id="VectorBase:GAUT039410"/>
<protein>
    <submittedName>
        <fullName evidence="2">Uncharacterized protein</fullName>
    </submittedName>
</protein>
<dbReference type="Gene3D" id="1.25.40.20">
    <property type="entry name" value="Ankyrin repeat-containing domain"/>
    <property type="match status" value="2"/>
</dbReference>
<evidence type="ECO:0000313" key="3">
    <source>
        <dbReference type="Proteomes" id="UP000078200"/>
    </source>
</evidence>
<sequence>MNRETWLYSALCNVLYKVNEDHDLDISNVIEKIKERLESRMQTSSKENYYKDLHTSWEEKGFDINHKFDLKDYDGFPVDSLFSIAINYKPCALPNLAQVLIKAGANVQNEKGYLHACALARSPDVLKALIEAGISDCPHEHYGGNTALDCVTKLYGTDKSIECKDCCKILIKHTLEQNPNEKMPDSVKNNKELAQCWNACEANNEGWELIDLATPSTETQVLAQATRYTAAALTSSGMTNLSFFKLSVNLSQFSYSSRCLDDNRKKLYPFREGIDINAKDKDGKTPLDLAKTTEIENLLKIVAKKPDADSVGESLEDNQEDQEKDAEQKGDIQPGREQGISAKEETDVKTEGIGSAASTEPAQTEEQPSSFFATSLLLPSQAVSPGSKLKRTFASFAVYTLNVCSPITSSTAAVQAIAAFLPIMAVATPSDTPKTRQTGNKTLIHHKDQPCQDYARQRYTPGQENQKTANNQHFRIYDSRIYLL</sequence>
<feature type="region of interest" description="Disordered" evidence="1">
    <location>
        <begin position="309"/>
        <end position="368"/>
    </location>
</feature>
<organism evidence="2 3">
    <name type="scientific">Glossina austeni</name>
    <name type="common">Savannah tsetse fly</name>
    <dbReference type="NCBI Taxonomy" id="7395"/>
    <lineage>
        <taxon>Eukaryota</taxon>
        <taxon>Metazoa</taxon>
        <taxon>Ecdysozoa</taxon>
        <taxon>Arthropoda</taxon>
        <taxon>Hexapoda</taxon>
        <taxon>Insecta</taxon>
        <taxon>Pterygota</taxon>
        <taxon>Neoptera</taxon>
        <taxon>Endopterygota</taxon>
        <taxon>Diptera</taxon>
        <taxon>Brachycera</taxon>
        <taxon>Muscomorpha</taxon>
        <taxon>Hippoboscoidea</taxon>
        <taxon>Glossinidae</taxon>
        <taxon>Glossina</taxon>
    </lineage>
</organism>
<evidence type="ECO:0000313" key="2">
    <source>
        <dbReference type="EnsemblMetazoa" id="GAUT039410-PA"/>
    </source>
</evidence>
<dbReference type="AlphaFoldDB" id="A0A1A9VJI7"/>
<dbReference type="EnsemblMetazoa" id="GAUT039410-RA">
    <property type="protein sequence ID" value="GAUT039410-PA"/>
    <property type="gene ID" value="GAUT039410"/>
</dbReference>
<dbReference type="Proteomes" id="UP000078200">
    <property type="component" value="Unassembled WGS sequence"/>
</dbReference>
<name>A0A1A9VJI7_GLOAU</name>
<dbReference type="InterPro" id="IPR036770">
    <property type="entry name" value="Ankyrin_rpt-contain_sf"/>
</dbReference>